<dbReference type="Pfam" id="PF00172">
    <property type="entry name" value="Zn_clus"/>
    <property type="match status" value="1"/>
</dbReference>
<dbReference type="GO" id="GO:0006351">
    <property type="term" value="P:DNA-templated transcription"/>
    <property type="evidence" value="ECO:0007669"/>
    <property type="project" value="InterPro"/>
</dbReference>
<dbReference type="RefSeq" id="XP_018993166.1">
    <property type="nucleotide sequence ID" value="XM_019139223.1"/>
</dbReference>
<feature type="compositionally biased region" description="Polar residues" evidence="6">
    <location>
        <begin position="913"/>
        <end position="922"/>
    </location>
</feature>
<keyword evidence="4" id="KW-0804">Transcription</keyword>
<organism evidence="8 9">
    <name type="scientific">Cryptococcus amylolentus CBS 6039</name>
    <dbReference type="NCBI Taxonomy" id="1295533"/>
    <lineage>
        <taxon>Eukaryota</taxon>
        <taxon>Fungi</taxon>
        <taxon>Dikarya</taxon>
        <taxon>Basidiomycota</taxon>
        <taxon>Agaricomycotina</taxon>
        <taxon>Tremellomycetes</taxon>
        <taxon>Tremellales</taxon>
        <taxon>Cryptococcaceae</taxon>
        <taxon>Cryptococcus</taxon>
    </lineage>
</organism>
<feature type="region of interest" description="Disordered" evidence="6">
    <location>
        <begin position="1"/>
        <end position="27"/>
    </location>
</feature>
<evidence type="ECO:0000256" key="3">
    <source>
        <dbReference type="ARBA" id="ARBA00023015"/>
    </source>
</evidence>
<feature type="compositionally biased region" description="Basic and acidic residues" evidence="6">
    <location>
        <begin position="74"/>
        <end position="87"/>
    </location>
</feature>
<dbReference type="GeneID" id="30156338"/>
<comment type="subcellular location">
    <subcellularLocation>
        <location evidence="1">Nucleus</location>
    </subcellularLocation>
</comment>
<dbReference type="SUPFAM" id="SSF57701">
    <property type="entry name" value="Zn2/Cys6 DNA-binding domain"/>
    <property type="match status" value="1"/>
</dbReference>
<dbReference type="GO" id="GO:0003677">
    <property type="term" value="F:DNA binding"/>
    <property type="evidence" value="ECO:0007669"/>
    <property type="project" value="InterPro"/>
</dbReference>
<dbReference type="SMART" id="SM00066">
    <property type="entry name" value="GAL4"/>
    <property type="match status" value="1"/>
</dbReference>
<feature type="region of interest" description="Disordered" evidence="6">
    <location>
        <begin position="808"/>
        <end position="836"/>
    </location>
</feature>
<accession>A0A1E3HNK3</accession>
<dbReference type="CDD" id="cd12148">
    <property type="entry name" value="fungal_TF_MHR"/>
    <property type="match status" value="1"/>
</dbReference>
<dbReference type="GO" id="GO:0008270">
    <property type="term" value="F:zinc ion binding"/>
    <property type="evidence" value="ECO:0007669"/>
    <property type="project" value="InterPro"/>
</dbReference>
<gene>
    <name evidence="8" type="ORF">L202_05029</name>
</gene>
<keyword evidence="9" id="KW-1185">Reference proteome</keyword>
<dbReference type="Proteomes" id="UP000094065">
    <property type="component" value="Unassembled WGS sequence"/>
</dbReference>
<dbReference type="InterPro" id="IPR050815">
    <property type="entry name" value="TF_fung"/>
</dbReference>
<keyword evidence="3" id="KW-0805">Transcription regulation</keyword>
<dbReference type="STRING" id="1295533.A0A1E3HNK3"/>
<dbReference type="PROSITE" id="PS50048">
    <property type="entry name" value="ZN2_CY6_FUNGAL_2"/>
    <property type="match status" value="1"/>
</dbReference>
<dbReference type="Gene3D" id="4.10.240.10">
    <property type="entry name" value="Zn(2)-C6 fungal-type DNA-binding domain"/>
    <property type="match status" value="1"/>
</dbReference>
<dbReference type="GO" id="GO:0000981">
    <property type="term" value="F:DNA-binding transcription factor activity, RNA polymerase II-specific"/>
    <property type="evidence" value="ECO:0007669"/>
    <property type="project" value="InterPro"/>
</dbReference>
<keyword evidence="5" id="KW-0539">Nucleus</keyword>
<dbReference type="InterPro" id="IPR007219">
    <property type="entry name" value="XnlR_reg_dom"/>
</dbReference>
<name>A0A1E3HNK3_9TREE</name>
<dbReference type="Pfam" id="PF04082">
    <property type="entry name" value="Fungal_trans"/>
    <property type="match status" value="1"/>
</dbReference>
<feature type="compositionally biased region" description="Polar residues" evidence="6">
    <location>
        <begin position="167"/>
        <end position="184"/>
    </location>
</feature>
<dbReference type="InterPro" id="IPR036864">
    <property type="entry name" value="Zn2-C6_fun-type_DNA-bd_sf"/>
</dbReference>
<dbReference type="GO" id="GO:0005634">
    <property type="term" value="C:nucleus"/>
    <property type="evidence" value="ECO:0007669"/>
    <property type="project" value="UniProtKB-SubCell"/>
</dbReference>
<proteinExistence type="predicted"/>
<evidence type="ECO:0000313" key="9">
    <source>
        <dbReference type="Proteomes" id="UP000094065"/>
    </source>
</evidence>
<sequence length="922" mass="100902">MPGSGSDSDPSHPPHKTLHRTQGQLKRNAACHECRRRRVKCDAARPTCQSCIRSYHFLSRTYPDAERDAKGVQCHYGDEDHNTDRQEPIIPPRPPKRKAGTAKGEAEQKIKMLEDKVAQLQKALEQASPSKSPSVTIENTSSPRQPQTAAKESALPTNRPAPLWSEAQGTTPFPASANSTTWSINTAPANPYDLSQSFPDPQHFSVLKPADGRGSVKHRLDHFEQSLDPPPADAEAGRLGPAVLDMLWPGWPPTLPTPSMVDHLAETFFKFVPSISRVINRQSFFARLSLPPTHSEFPQRALIHAICAVAARYTAAVSVRSVADGMKIVTEEAKRANGRGAETDLSMETCFAERNAGYAMEFMKYNHMSARGIFDILQAMIVMGHWGQAHSRWMEGWVLMGGATRLVIGLGLLEHTPQSPHFSPAISRSILGPPRSDAEREERRAAAYYVMMYDTTQSASSGWAGTMPTSEMSARMPSSKADFERGGAIPENFQSFHSRDLFYNHPIVDSFVLLVKGHVLLHRTCQFIRRCRAMDPDERELLRDGPDFRQLDGDIAMLSMSFPQALREPVQYMSGYAKGVDADLISAHLIPRITAIYLHEPFAHLDDPNSVSATRVLTEARACLNIVYLVISSNADISFTVTPITSLYLFTASRALLLFYQRALETGNSAEATTIHGEISVFKMAFTSLSTRFAMGVRHLILLEKMMEHIEEDVLGQVVTNPDFSALFCRPSRAFPNGITDVDSATGQIPGIRGQDEIPGFASLGGEAVFPETHPDGMIAIELDRSAAQGRSKAGRNVLQAMLDHKRNYVGPSSRSTSGSGSQPGSGGPSPSDAYRWLDKQQGMGQVPMQGQGQGMGAGYHPGPAQVYVQQPHMCTASSTGSDMMYVQSQSSMQGQGRFTMLSPEQVDGGSGHSSNSTGPHS</sequence>
<evidence type="ECO:0000256" key="1">
    <source>
        <dbReference type="ARBA" id="ARBA00004123"/>
    </source>
</evidence>
<evidence type="ECO:0000313" key="8">
    <source>
        <dbReference type="EMBL" id="ODN77930.1"/>
    </source>
</evidence>
<dbReference type="PANTHER" id="PTHR47338:SF29">
    <property type="entry name" value="ZN(2)-C6 FUNGAL-TYPE DOMAIN-CONTAINING PROTEIN"/>
    <property type="match status" value="1"/>
</dbReference>
<dbReference type="CDD" id="cd00067">
    <property type="entry name" value="GAL4"/>
    <property type="match status" value="1"/>
</dbReference>
<evidence type="ECO:0000256" key="6">
    <source>
        <dbReference type="SAM" id="MobiDB-lite"/>
    </source>
</evidence>
<feature type="domain" description="Zn(2)-C6 fungal-type" evidence="7">
    <location>
        <begin position="30"/>
        <end position="76"/>
    </location>
</feature>
<dbReference type="EMBL" id="AWGJ01000007">
    <property type="protein sequence ID" value="ODN77930.1"/>
    <property type="molecule type" value="Genomic_DNA"/>
</dbReference>
<feature type="compositionally biased region" description="Polar residues" evidence="6">
    <location>
        <begin position="127"/>
        <end position="150"/>
    </location>
</feature>
<dbReference type="OrthoDB" id="5600212at2759"/>
<feature type="compositionally biased region" description="Low complexity" evidence="6">
    <location>
        <begin position="811"/>
        <end position="821"/>
    </location>
</feature>
<evidence type="ECO:0000259" key="7">
    <source>
        <dbReference type="PROSITE" id="PS50048"/>
    </source>
</evidence>
<feature type="region of interest" description="Disordered" evidence="6">
    <location>
        <begin position="121"/>
        <end position="184"/>
    </location>
</feature>
<comment type="caution">
    <text evidence="8">The sequence shown here is derived from an EMBL/GenBank/DDBJ whole genome shotgun (WGS) entry which is preliminary data.</text>
</comment>
<feature type="region of interest" description="Disordered" evidence="6">
    <location>
        <begin position="890"/>
        <end position="922"/>
    </location>
</feature>
<reference evidence="8 9" key="1">
    <citation type="submission" date="2016-06" db="EMBL/GenBank/DDBJ databases">
        <title>Evolution of pathogenesis and genome organization in the Tremellales.</title>
        <authorList>
            <person name="Cuomo C."/>
            <person name="Litvintseva A."/>
            <person name="Heitman J."/>
            <person name="Chen Y."/>
            <person name="Sun S."/>
            <person name="Springer D."/>
            <person name="Dromer F."/>
            <person name="Young S."/>
            <person name="Zeng Q."/>
            <person name="Chapman S."/>
            <person name="Gujja S."/>
            <person name="Saif S."/>
            <person name="Birren B."/>
        </authorList>
    </citation>
    <scope>NUCLEOTIDE SEQUENCE [LARGE SCALE GENOMIC DNA]</scope>
    <source>
        <strain evidence="8 9">CBS 6039</strain>
    </source>
</reference>
<dbReference type="PANTHER" id="PTHR47338">
    <property type="entry name" value="ZN(II)2CYS6 TRANSCRIPTION FACTOR (EUROFUNG)-RELATED"/>
    <property type="match status" value="1"/>
</dbReference>
<feature type="region of interest" description="Disordered" evidence="6">
    <location>
        <begin position="74"/>
        <end position="106"/>
    </location>
</feature>
<evidence type="ECO:0000256" key="5">
    <source>
        <dbReference type="ARBA" id="ARBA00023242"/>
    </source>
</evidence>
<dbReference type="InterPro" id="IPR001138">
    <property type="entry name" value="Zn2Cys6_DnaBD"/>
</dbReference>
<protein>
    <recommendedName>
        <fullName evidence="7">Zn(2)-C6 fungal-type domain-containing protein</fullName>
    </recommendedName>
</protein>
<dbReference type="AlphaFoldDB" id="A0A1E3HNK3"/>
<keyword evidence="2" id="KW-0479">Metal-binding</keyword>
<evidence type="ECO:0000256" key="4">
    <source>
        <dbReference type="ARBA" id="ARBA00023163"/>
    </source>
</evidence>
<evidence type="ECO:0000256" key="2">
    <source>
        <dbReference type="ARBA" id="ARBA00022723"/>
    </source>
</evidence>